<dbReference type="STRING" id="237018.SAMN04489723_101357"/>
<dbReference type="Pfam" id="PF19891">
    <property type="entry name" value="DUF6364"/>
    <property type="match status" value="1"/>
</dbReference>
<gene>
    <name evidence="1" type="ORF">SAMN04489723_101357</name>
</gene>
<dbReference type="Proteomes" id="UP000198790">
    <property type="component" value="Unassembled WGS sequence"/>
</dbReference>
<accession>A0A1I0VSZ9</accession>
<name>A0A1I0VSZ9_9BACT</name>
<reference evidence="1 2" key="1">
    <citation type="submission" date="2016-10" db="EMBL/GenBank/DDBJ databases">
        <authorList>
            <person name="de Groot N.N."/>
        </authorList>
    </citation>
    <scope>NUCLEOTIDE SEQUENCE [LARGE SCALE GENOMIC DNA]</scope>
    <source>
        <strain evidence="1 2">DSM 23399</strain>
    </source>
</reference>
<evidence type="ECO:0000313" key="1">
    <source>
        <dbReference type="EMBL" id="SFA79412.1"/>
    </source>
</evidence>
<proteinExistence type="predicted"/>
<protein>
    <submittedName>
        <fullName evidence="1">Uncharacterized protein</fullName>
    </submittedName>
</protein>
<keyword evidence="2" id="KW-1185">Reference proteome</keyword>
<evidence type="ECO:0000313" key="2">
    <source>
        <dbReference type="Proteomes" id="UP000198790"/>
    </source>
</evidence>
<organism evidence="1 2">
    <name type="scientific">Algoriphagus aquimarinus</name>
    <dbReference type="NCBI Taxonomy" id="237018"/>
    <lineage>
        <taxon>Bacteria</taxon>
        <taxon>Pseudomonadati</taxon>
        <taxon>Bacteroidota</taxon>
        <taxon>Cytophagia</taxon>
        <taxon>Cytophagales</taxon>
        <taxon>Cyclobacteriaceae</taxon>
        <taxon>Algoriphagus</taxon>
    </lineage>
</organism>
<dbReference type="RefSeq" id="WP_092894451.1">
    <property type="nucleotide sequence ID" value="NZ_FOKK01000001.1"/>
</dbReference>
<sequence>METKLTLTVRKEIVEKAKMQAASRGISLSKMFEEIFEKESPGVEKTSEQVAAARFLERLKEETPIKALEKSDKELLREHRDKKYV</sequence>
<dbReference type="EMBL" id="FOKK01000001">
    <property type="protein sequence ID" value="SFA79412.1"/>
    <property type="molecule type" value="Genomic_DNA"/>
</dbReference>
<dbReference type="AlphaFoldDB" id="A0A1I0VSZ9"/>
<dbReference type="InterPro" id="IPR045944">
    <property type="entry name" value="DUF6364"/>
</dbReference>
<dbReference type="OrthoDB" id="826458at2"/>